<proteinExistence type="predicted"/>
<dbReference type="Proteomes" id="UP001146120">
    <property type="component" value="Unassembled WGS sequence"/>
</dbReference>
<accession>A0AAV2YT22</accession>
<feature type="domain" description="TLC" evidence="8">
    <location>
        <begin position="49"/>
        <end position="233"/>
    </location>
</feature>
<reference evidence="9" key="2">
    <citation type="journal article" date="2023" name="Microbiol Resour">
        <title>Decontamination and Annotation of the Draft Genome Sequence of the Oomycete Lagenidium giganteum ARSEF 373.</title>
        <authorList>
            <person name="Morgan W.R."/>
            <person name="Tartar A."/>
        </authorList>
    </citation>
    <scope>NUCLEOTIDE SEQUENCE</scope>
    <source>
        <strain evidence="9">ARSEF 373</strain>
    </source>
</reference>
<keyword evidence="2 5" id="KW-0812">Transmembrane</keyword>
<dbReference type="PANTHER" id="PTHR13439">
    <property type="entry name" value="CT120 PROTEIN"/>
    <property type="match status" value="1"/>
</dbReference>
<reference evidence="9" key="1">
    <citation type="submission" date="2022-11" db="EMBL/GenBank/DDBJ databases">
        <authorList>
            <person name="Morgan W.R."/>
            <person name="Tartar A."/>
        </authorList>
    </citation>
    <scope>NUCLEOTIDE SEQUENCE</scope>
    <source>
        <strain evidence="9">ARSEF 373</strain>
    </source>
</reference>
<feature type="transmembrane region" description="Helical" evidence="7">
    <location>
        <begin position="56"/>
        <end position="76"/>
    </location>
</feature>
<organism evidence="9 10">
    <name type="scientific">Lagenidium giganteum</name>
    <dbReference type="NCBI Taxonomy" id="4803"/>
    <lineage>
        <taxon>Eukaryota</taxon>
        <taxon>Sar</taxon>
        <taxon>Stramenopiles</taxon>
        <taxon>Oomycota</taxon>
        <taxon>Peronosporomycetes</taxon>
        <taxon>Pythiales</taxon>
        <taxon>Pythiaceae</taxon>
    </lineage>
</organism>
<dbReference type="InterPro" id="IPR006634">
    <property type="entry name" value="TLC-dom"/>
</dbReference>
<keyword evidence="10" id="KW-1185">Reference proteome</keyword>
<dbReference type="PROSITE" id="PS50922">
    <property type="entry name" value="TLC"/>
    <property type="match status" value="1"/>
</dbReference>
<evidence type="ECO:0000313" key="10">
    <source>
        <dbReference type="Proteomes" id="UP001146120"/>
    </source>
</evidence>
<dbReference type="EMBL" id="DAKRPA010000169">
    <property type="protein sequence ID" value="DAZ96379.1"/>
    <property type="molecule type" value="Genomic_DNA"/>
</dbReference>
<feature type="transmembrane region" description="Helical" evidence="7">
    <location>
        <begin position="122"/>
        <end position="139"/>
    </location>
</feature>
<gene>
    <name evidence="9" type="ORF">N0F65_010746</name>
</gene>
<evidence type="ECO:0000256" key="3">
    <source>
        <dbReference type="ARBA" id="ARBA00022989"/>
    </source>
</evidence>
<protein>
    <recommendedName>
        <fullName evidence="8">TLC domain-containing protein</fullName>
    </recommendedName>
</protein>
<dbReference type="AlphaFoldDB" id="A0AAV2YT22"/>
<feature type="transmembrane region" description="Helical" evidence="7">
    <location>
        <begin position="146"/>
        <end position="164"/>
    </location>
</feature>
<comment type="subcellular location">
    <subcellularLocation>
        <location evidence="1">Membrane</location>
        <topology evidence="1">Multi-pass membrane protein</topology>
    </subcellularLocation>
</comment>
<keyword evidence="4 5" id="KW-0472">Membrane</keyword>
<dbReference type="PANTHER" id="PTHR13439:SF0">
    <property type="entry name" value="TOPOISOMERASE I DAMAGE AFFECTED PROTEIN 4"/>
    <property type="match status" value="1"/>
</dbReference>
<name>A0AAV2YT22_9STRA</name>
<evidence type="ECO:0000256" key="6">
    <source>
        <dbReference type="SAM" id="MobiDB-lite"/>
    </source>
</evidence>
<dbReference type="GO" id="GO:0016020">
    <property type="term" value="C:membrane"/>
    <property type="evidence" value="ECO:0007669"/>
    <property type="project" value="UniProtKB-SubCell"/>
</dbReference>
<feature type="transmembrane region" description="Helical" evidence="7">
    <location>
        <begin position="184"/>
        <end position="210"/>
    </location>
</feature>
<evidence type="ECO:0000256" key="1">
    <source>
        <dbReference type="ARBA" id="ARBA00004141"/>
    </source>
</evidence>
<comment type="caution">
    <text evidence="9">The sequence shown here is derived from an EMBL/GenBank/DDBJ whole genome shotgun (WGS) entry which is preliminary data.</text>
</comment>
<feature type="transmembrane region" description="Helical" evidence="7">
    <location>
        <begin position="222"/>
        <end position="245"/>
    </location>
</feature>
<feature type="compositionally biased region" description="Polar residues" evidence="6">
    <location>
        <begin position="291"/>
        <end position="302"/>
    </location>
</feature>
<evidence type="ECO:0000256" key="4">
    <source>
        <dbReference type="ARBA" id="ARBA00023136"/>
    </source>
</evidence>
<dbReference type="GO" id="GO:0055088">
    <property type="term" value="P:lipid homeostasis"/>
    <property type="evidence" value="ECO:0007669"/>
    <property type="project" value="TreeGrafter"/>
</dbReference>
<dbReference type="GO" id="GO:0005783">
    <property type="term" value="C:endoplasmic reticulum"/>
    <property type="evidence" value="ECO:0007669"/>
    <property type="project" value="TreeGrafter"/>
</dbReference>
<keyword evidence="3 7" id="KW-1133">Transmembrane helix</keyword>
<evidence type="ECO:0000259" key="8">
    <source>
        <dbReference type="PROSITE" id="PS50922"/>
    </source>
</evidence>
<sequence length="302" mass="34453">MRPMETVVLFLTSPLVILLASMALFAALLRLAQHWSQLHVRVYRDFSSAEQGDWCSRVNSTIHACVIVPAMFYTLLHQEWDDDLMPLQSTHLAKAFFSFSIGYFLYDLYVIVHWGVPLYKVFVVHHIVAALPYVIYNFTPGCGIDLYLLNTFLLVEFAVLPLNIATFLEQLGHGKTPLHSFFYYTTYVCWFGARVLLPLYNVYVMWAYLLMPMATLRASWECVLPSAVCGHLIAAFCVGVFIFVWTPDLLAKWRAPVVELDEYEDYKLTLRQSITPRSSPLIGSEPRRSYGTATASTPLLQA</sequence>
<feature type="region of interest" description="Disordered" evidence="6">
    <location>
        <begin position="279"/>
        <end position="302"/>
    </location>
</feature>
<evidence type="ECO:0000256" key="7">
    <source>
        <dbReference type="SAM" id="Phobius"/>
    </source>
</evidence>
<dbReference type="Pfam" id="PF03798">
    <property type="entry name" value="TRAM_LAG1_CLN8"/>
    <property type="match status" value="1"/>
</dbReference>
<evidence type="ECO:0000313" key="9">
    <source>
        <dbReference type="EMBL" id="DAZ96379.1"/>
    </source>
</evidence>
<dbReference type="InterPro" id="IPR050846">
    <property type="entry name" value="TLCD"/>
</dbReference>
<evidence type="ECO:0000256" key="5">
    <source>
        <dbReference type="PROSITE-ProRule" id="PRU00205"/>
    </source>
</evidence>
<feature type="transmembrane region" description="Helical" evidence="7">
    <location>
        <begin position="96"/>
        <end position="116"/>
    </location>
</feature>
<evidence type="ECO:0000256" key="2">
    <source>
        <dbReference type="ARBA" id="ARBA00022692"/>
    </source>
</evidence>